<sequence>MAYTPTVWKNGEFPPIDAEHLNKIEQGIANSAPGGFGLGELSGRTANSFSDITGYGFYRIPTESGFAPDTSTNWGGVYIGASLSYGTLLYARNSALMAVREVSGGEVGPIEWINPPMQLGVEYRTTERYLGKPVYVKTINMGNLPGNAVKQSSFQSNNVVDKIVSVTGQCTSDSGVNMSLPYHAGSGPNWNTVILIGATGVGTAQIVTFAEDFAGYTDACITVKYTKLAD</sequence>
<proteinExistence type="predicted"/>
<evidence type="ECO:0000313" key="1">
    <source>
        <dbReference type="EMBL" id="DAE22058.1"/>
    </source>
</evidence>
<name>A0A8S5QSY6_9CAUD</name>
<dbReference type="EMBL" id="BK015725">
    <property type="protein sequence ID" value="DAE22058.1"/>
    <property type="molecule type" value="Genomic_DNA"/>
</dbReference>
<organism evidence="1">
    <name type="scientific">Siphoviridae sp. ctBtS10</name>
    <dbReference type="NCBI Taxonomy" id="2826190"/>
    <lineage>
        <taxon>Viruses</taxon>
        <taxon>Duplodnaviria</taxon>
        <taxon>Heunggongvirae</taxon>
        <taxon>Uroviricota</taxon>
        <taxon>Caudoviricetes</taxon>
    </lineage>
</organism>
<reference evidence="1" key="1">
    <citation type="journal article" date="2021" name="Proc. Natl. Acad. Sci. U.S.A.">
        <title>A Catalog of Tens of Thousands of Viruses from Human Metagenomes Reveals Hidden Associations with Chronic Diseases.</title>
        <authorList>
            <person name="Tisza M.J."/>
            <person name="Buck C.B."/>
        </authorList>
    </citation>
    <scope>NUCLEOTIDE SEQUENCE</scope>
    <source>
        <strain evidence="1">CtBtS10</strain>
    </source>
</reference>
<protein>
    <submittedName>
        <fullName evidence="1">Uncharacterized protein</fullName>
    </submittedName>
</protein>
<accession>A0A8S5QSY6</accession>